<dbReference type="AlphaFoldDB" id="A0A8J3M9U0"/>
<proteinExistence type="predicted"/>
<keyword evidence="2" id="KW-1185">Reference proteome</keyword>
<evidence type="ECO:0000313" key="2">
    <source>
        <dbReference type="Proteomes" id="UP000626220"/>
    </source>
</evidence>
<dbReference type="Proteomes" id="UP000626220">
    <property type="component" value="Unassembled WGS sequence"/>
</dbReference>
<accession>A0A8J3M9U0</accession>
<protein>
    <submittedName>
        <fullName evidence="1">Uncharacterized protein</fullName>
    </submittedName>
</protein>
<dbReference type="EMBL" id="BNCJ01000025">
    <property type="protein sequence ID" value="GHF70477.1"/>
    <property type="molecule type" value="Genomic_DNA"/>
</dbReference>
<sequence>MPGVPRINGMAVSWKKRANSASLPGRVTTWKMRMIMGEPPKVRSLTHPPRAVACPVARVSRGVKPVISMG</sequence>
<reference evidence="1" key="1">
    <citation type="journal article" date="2014" name="Int. J. Syst. Evol. Microbiol.">
        <title>Complete genome sequence of Corynebacterium casei LMG S-19264T (=DSM 44701T), isolated from a smear-ripened cheese.</title>
        <authorList>
            <consortium name="US DOE Joint Genome Institute (JGI-PGF)"/>
            <person name="Walter F."/>
            <person name="Albersmeier A."/>
            <person name="Kalinowski J."/>
            <person name="Ruckert C."/>
        </authorList>
    </citation>
    <scope>NUCLEOTIDE SEQUENCE</scope>
    <source>
        <strain evidence="1">KCTC 42650</strain>
    </source>
</reference>
<evidence type="ECO:0000313" key="1">
    <source>
        <dbReference type="EMBL" id="GHF70477.1"/>
    </source>
</evidence>
<name>A0A8J3M9U0_9RHOB</name>
<comment type="caution">
    <text evidence="1">The sequence shown here is derived from an EMBL/GenBank/DDBJ whole genome shotgun (WGS) entry which is preliminary data.</text>
</comment>
<gene>
    <name evidence="1" type="ORF">GCM10017056_46870</name>
</gene>
<organism evidence="1 2">
    <name type="scientific">Seohaeicola zhoushanensis</name>
    <dbReference type="NCBI Taxonomy" id="1569283"/>
    <lineage>
        <taxon>Bacteria</taxon>
        <taxon>Pseudomonadati</taxon>
        <taxon>Pseudomonadota</taxon>
        <taxon>Alphaproteobacteria</taxon>
        <taxon>Rhodobacterales</taxon>
        <taxon>Roseobacteraceae</taxon>
        <taxon>Seohaeicola</taxon>
    </lineage>
</organism>
<reference evidence="1" key="2">
    <citation type="submission" date="2020-09" db="EMBL/GenBank/DDBJ databases">
        <authorList>
            <person name="Sun Q."/>
            <person name="Kim S."/>
        </authorList>
    </citation>
    <scope>NUCLEOTIDE SEQUENCE</scope>
    <source>
        <strain evidence="1">KCTC 42650</strain>
    </source>
</reference>